<dbReference type="PROSITE" id="PS50889">
    <property type="entry name" value="S4"/>
    <property type="match status" value="1"/>
</dbReference>
<dbReference type="PANTHER" id="PTHR11831">
    <property type="entry name" value="30S 40S RIBOSOMAL PROTEIN"/>
    <property type="match status" value="1"/>
</dbReference>
<gene>
    <name evidence="7" type="primary">rpsD</name>
    <name evidence="10" type="ORF">UT41_C0002G0153</name>
</gene>
<dbReference type="InterPro" id="IPR002942">
    <property type="entry name" value="S4_RNA-bd"/>
</dbReference>
<dbReference type="Gene3D" id="1.10.1050.10">
    <property type="entry name" value="Ribosomal Protein S4 Delta 41, Chain A, domain 1"/>
    <property type="match status" value="1"/>
</dbReference>
<evidence type="ECO:0000256" key="6">
    <source>
        <dbReference type="ARBA" id="ARBA00035254"/>
    </source>
</evidence>
<comment type="function">
    <text evidence="7">With S5 and S12 plays an important role in translational accuracy.</text>
</comment>
<evidence type="ECO:0000256" key="2">
    <source>
        <dbReference type="ARBA" id="ARBA00022730"/>
    </source>
</evidence>
<dbReference type="SMART" id="SM01390">
    <property type="entry name" value="Ribosomal_S4"/>
    <property type="match status" value="1"/>
</dbReference>
<dbReference type="GO" id="GO:0015935">
    <property type="term" value="C:small ribosomal subunit"/>
    <property type="evidence" value="ECO:0007669"/>
    <property type="project" value="InterPro"/>
</dbReference>
<comment type="function">
    <text evidence="7">One of the primary rRNA binding proteins, it binds directly to 16S rRNA where it nucleates assembly of the body of the 30S subunit.</text>
</comment>
<dbReference type="InterPro" id="IPR036986">
    <property type="entry name" value="S4_RNA-bd_sf"/>
</dbReference>
<protein>
    <recommendedName>
        <fullName evidence="6 7">Small ribosomal subunit protein uS4</fullName>
    </recommendedName>
</protein>
<evidence type="ECO:0000313" key="10">
    <source>
        <dbReference type="EMBL" id="KKR12379.1"/>
    </source>
</evidence>
<evidence type="ECO:0000256" key="4">
    <source>
        <dbReference type="ARBA" id="ARBA00022980"/>
    </source>
</evidence>
<dbReference type="SUPFAM" id="SSF55174">
    <property type="entry name" value="Alpha-L RNA-binding motif"/>
    <property type="match status" value="1"/>
</dbReference>
<keyword evidence="2 7" id="KW-0699">rRNA-binding</keyword>
<accession>A0A0G0N879</accession>
<evidence type="ECO:0000259" key="8">
    <source>
        <dbReference type="SMART" id="SM00363"/>
    </source>
</evidence>
<dbReference type="Pfam" id="PF00163">
    <property type="entry name" value="Ribosomal_S4"/>
    <property type="match status" value="1"/>
</dbReference>
<dbReference type="CDD" id="cd00165">
    <property type="entry name" value="S4"/>
    <property type="match status" value="1"/>
</dbReference>
<dbReference type="InterPro" id="IPR005709">
    <property type="entry name" value="Ribosomal_uS4_bac-type"/>
</dbReference>
<evidence type="ECO:0000256" key="7">
    <source>
        <dbReference type="HAMAP-Rule" id="MF_01306"/>
    </source>
</evidence>
<keyword evidence="5 7" id="KW-0687">Ribonucleoprotein</keyword>
<dbReference type="STRING" id="1619013.UT41_C0002G0153"/>
<evidence type="ECO:0000313" key="11">
    <source>
        <dbReference type="Proteomes" id="UP000034665"/>
    </source>
</evidence>
<evidence type="ECO:0000259" key="9">
    <source>
        <dbReference type="SMART" id="SM01390"/>
    </source>
</evidence>
<proteinExistence type="inferred from homology"/>
<dbReference type="GO" id="GO:0019843">
    <property type="term" value="F:rRNA binding"/>
    <property type="evidence" value="ECO:0007669"/>
    <property type="project" value="UniProtKB-UniRule"/>
</dbReference>
<dbReference type="PANTHER" id="PTHR11831:SF4">
    <property type="entry name" value="SMALL RIBOSOMAL SUBUNIT PROTEIN US4M"/>
    <property type="match status" value="1"/>
</dbReference>
<name>A0A0G0N879_9BACT</name>
<dbReference type="GO" id="GO:0006412">
    <property type="term" value="P:translation"/>
    <property type="evidence" value="ECO:0007669"/>
    <property type="project" value="UniProtKB-UniRule"/>
</dbReference>
<comment type="caution">
    <text evidence="10">The sequence shown here is derived from an EMBL/GenBank/DDBJ whole genome shotgun (WGS) entry which is preliminary data.</text>
</comment>
<dbReference type="GO" id="GO:0003735">
    <property type="term" value="F:structural constituent of ribosome"/>
    <property type="evidence" value="ECO:0007669"/>
    <property type="project" value="InterPro"/>
</dbReference>
<dbReference type="Gene3D" id="3.10.290.10">
    <property type="entry name" value="RNA-binding S4 domain"/>
    <property type="match status" value="1"/>
</dbReference>
<dbReference type="Proteomes" id="UP000034665">
    <property type="component" value="Unassembled WGS sequence"/>
</dbReference>
<dbReference type="NCBIfam" id="NF003717">
    <property type="entry name" value="PRK05327.1"/>
    <property type="match status" value="1"/>
</dbReference>
<dbReference type="InterPro" id="IPR022801">
    <property type="entry name" value="Ribosomal_uS4"/>
</dbReference>
<comment type="similarity">
    <text evidence="1 7">Belongs to the universal ribosomal protein uS4 family.</text>
</comment>
<dbReference type="EMBL" id="LBWR01000002">
    <property type="protein sequence ID" value="KKR12379.1"/>
    <property type="molecule type" value="Genomic_DNA"/>
</dbReference>
<sequence>MMGPKEKKERALGVHLFLKAERCNSEKCALIRRPYRPGVHGKSRRKQLSEYGLQLAEKQKIMFSYGLREKAMERIFTEALHKKEAITTTIVNLLERRLDNVVFRMGLAPSRITARQYVSHGHILVNGRRVTIPSFQVKAGEVIAVREKSKTSPLFKDLAENLKKYDTPVWLQLDREKLEGKVKSLPFDVEIPFDINLVVDFYSK</sequence>
<keyword evidence="4 7" id="KW-0689">Ribosomal protein</keyword>
<dbReference type="Pfam" id="PF01479">
    <property type="entry name" value="S4"/>
    <property type="match status" value="1"/>
</dbReference>
<feature type="domain" description="RNA-binding S4" evidence="8">
    <location>
        <begin position="96"/>
        <end position="159"/>
    </location>
</feature>
<dbReference type="FunFam" id="3.10.290.10:FF:000001">
    <property type="entry name" value="30S ribosomal protein S4"/>
    <property type="match status" value="1"/>
</dbReference>
<dbReference type="AlphaFoldDB" id="A0A0G0N879"/>
<dbReference type="NCBIfam" id="TIGR01017">
    <property type="entry name" value="rpsD_bact"/>
    <property type="match status" value="1"/>
</dbReference>
<reference evidence="10 11" key="1">
    <citation type="journal article" date="2015" name="Nature">
        <title>rRNA introns, odd ribosomes, and small enigmatic genomes across a large radiation of phyla.</title>
        <authorList>
            <person name="Brown C.T."/>
            <person name="Hug L.A."/>
            <person name="Thomas B.C."/>
            <person name="Sharon I."/>
            <person name="Castelle C.J."/>
            <person name="Singh A."/>
            <person name="Wilkins M.J."/>
            <person name="Williams K.H."/>
            <person name="Banfield J.F."/>
        </authorList>
    </citation>
    <scope>NUCLEOTIDE SEQUENCE [LARGE SCALE GENOMIC DNA]</scope>
</reference>
<feature type="domain" description="Small ribosomal subunit protein uS4 N-terminal" evidence="9">
    <location>
        <begin position="1"/>
        <end position="95"/>
    </location>
</feature>
<keyword evidence="3 7" id="KW-0694">RNA-binding</keyword>
<organism evidence="10 11">
    <name type="scientific">Candidatus Wolfebacteria bacterium GW2011_GWC2_39_22</name>
    <dbReference type="NCBI Taxonomy" id="1619013"/>
    <lineage>
        <taxon>Bacteria</taxon>
        <taxon>Candidatus Wolfeibacteriota</taxon>
    </lineage>
</organism>
<evidence type="ECO:0000256" key="3">
    <source>
        <dbReference type="ARBA" id="ARBA00022884"/>
    </source>
</evidence>
<dbReference type="SMART" id="SM00363">
    <property type="entry name" value="S4"/>
    <property type="match status" value="1"/>
</dbReference>
<dbReference type="InterPro" id="IPR001912">
    <property type="entry name" value="Ribosomal_uS4_N"/>
</dbReference>
<comment type="subunit">
    <text evidence="7">Part of the 30S ribosomal subunit. Contacts protein S5. The interaction surface between S4 and S5 is involved in control of translational fidelity.</text>
</comment>
<dbReference type="GO" id="GO:0042274">
    <property type="term" value="P:ribosomal small subunit biogenesis"/>
    <property type="evidence" value="ECO:0007669"/>
    <property type="project" value="TreeGrafter"/>
</dbReference>
<evidence type="ECO:0000256" key="1">
    <source>
        <dbReference type="ARBA" id="ARBA00007465"/>
    </source>
</evidence>
<evidence type="ECO:0000256" key="5">
    <source>
        <dbReference type="ARBA" id="ARBA00023274"/>
    </source>
</evidence>
<dbReference type="HAMAP" id="MF_01306_B">
    <property type="entry name" value="Ribosomal_uS4_B"/>
    <property type="match status" value="1"/>
</dbReference>
<dbReference type="PATRIC" id="fig|1619013.3.peg.806"/>